<sequence>MKRRVVITGVGAIGPNGHSVPMIWDNVAQGVSGIGSLTLIDPAPFSSKIAGEVRDFDFSRHFSKRDRLRLDRYTQLVLVAYQEAARQAGWHTAPPTPQRTGVYVGSAAGGIGSLDQNHQKFLQGDHRHISSTLIPMMIANMAAGEIAVRHGHTGPNFAPLSACATGNHSIGLGFRSIQYGEADAVVVGAGDAPITETMMAGFDRMNALSVRNHAPATASCPFDRNRDGFVLSEGAGILLLEELEYAKRLGRPILAEVVGFGMTADGYHITSPAPGGEMAAKAITDALADAGIVPSAINYINAHGTSTPANDKTETRVIRRALGKAAEQVAISSTKSTTGHWLGAASALEAILCTQTLLTGFIPPTINLHDPDPECDLDYTPLRGHHSSVEYALSNAFGFGGHNAVVVLRKYAA</sequence>
<protein>
    <recommendedName>
        <fullName evidence="4 11">3-oxoacyl-[acyl-carrier-protein] synthase 2</fullName>
        <ecNumber evidence="3 11">2.3.1.179</ecNumber>
    </recommendedName>
</protein>
<evidence type="ECO:0000256" key="6">
    <source>
        <dbReference type="ARBA" id="ARBA00022679"/>
    </source>
</evidence>
<dbReference type="NCBIfam" id="TIGR03150">
    <property type="entry name" value="fabF"/>
    <property type="match status" value="1"/>
</dbReference>
<comment type="function">
    <text evidence="11">Involved in the type II fatty acid elongation cycle. Catalyzes the elongation of a wide range of acyl-ACP by the addition of two carbons from malonyl-ACP to an acyl acceptor. Can efficiently catalyze the conversion of palmitoleoyl-ACP (cis-hexadec-9-enoyl-ACP) to cis-vaccenoyl-ACP (cis-octadec-11-enoyl-ACP), an essential step in the thermal regulation of fatty acid composition.</text>
</comment>
<keyword evidence="10 11" id="KW-0012">Acyltransferase</keyword>
<feature type="active site" description="For beta-ketoacyl synthase activity" evidence="12">
    <location>
        <position position="163"/>
    </location>
</feature>
<evidence type="ECO:0000313" key="15">
    <source>
        <dbReference type="EMBL" id="SMF95270.1"/>
    </source>
</evidence>
<keyword evidence="5 11" id="KW-0444">Lipid biosynthesis</keyword>
<accession>A0A1Y6CYF7</accession>
<dbReference type="Proteomes" id="UP000192923">
    <property type="component" value="Unassembled WGS sequence"/>
</dbReference>
<evidence type="ECO:0000256" key="2">
    <source>
        <dbReference type="ARBA" id="ARBA00008467"/>
    </source>
</evidence>
<keyword evidence="8" id="KW-0443">Lipid metabolism</keyword>
<dbReference type="InterPro" id="IPR014031">
    <property type="entry name" value="Ketoacyl_synth_C"/>
</dbReference>
<dbReference type="GO" id="GO:0004315">
    <property type="term" value="F:3-oxoacyl-[acyl-carrier-protein] synthase activity"/>
    <property type="evidence" value="ECO:0007669"/>
    <property type="project" value="UniProtKB-UniRule"/>
</dbReference>
<keyword evidence="9 11" id="KW-0275">Fatty acid biosynthesis</keyword>
<dbReference type="InterPro" id="IPR016039">
    <property type="entry name" value="Thiolase-like"/>
</dbReference>
<dbReference type="GO" id="GO:0030497">
    <property type="term" value="P:fatty acid elongation"/>
    <property type="evidence" value="ECO:0007669"/>
    <property type="project" value="UniProtKB-ARBA"/>
</dbReference>
<dbReference type="PIRSF" id="PIRSF000447">
    <property type="entry name" value="KAS_II"/>
    <property type="match status" value="1"/>
</dbReference>
<dbReference type="EMBL" id="FXAM01000001">
    <property type="protein sequence ID" value="SMF95270.1"/>
    <property type="molecule type" value="Genomic_DNA"/>
</dbReference>
<comment type="similarity">
    <text evidence="2 11 13">Belongs to the thiolase-like superfamily. Beta-ketoacyl-ACP synthases family.</text>
</comment>
<dbReference type="PANTHER" id="PTHR11712:SF336">
    <property type="entry name" value="3-OXOACYL-[ACYL-CARRIER-PROTEIN] SYNTHASE, MITOCHONDRIAL"/>
    <property type="match status" value="1"/>
</dbReference>
<evidence type="ECO:0000256" key="11">
    <source>
        <dbReference type="PIRNR" id="PIRNR000447"/>
    </source>
</evidence>
<dbReference type="SMART" id="SM00825">
    <property type="entry name" value="PKS_KS"/>
    <property type="match status" value="1"/>
</dbReference>
<dbReference type="NCBIfam" id="NF005589">
    <property type="entry name" value="PRK07314.1"/>
    <property type="match status" value="1"/>
</dbReference>
<evidence type="ECO:0000259" key="14">
    <source>
        <dbReference type="PROSITE" id="PS52004"/>
    </source>
</evidence>
<evidence type="ECO:0000256" key="8">
    <source>
        <dbReference type="ARBA" id="ARBA00023098"/>
    </source>
</evidence>
<dbReference type="Gene3D" id="3.40.47.10">
    <property type="match status" value="1"/>
</dbReference>
<organism evidence="15 16">
    <name type="scientific">Methylomagnum ishizawai</name>
    <dbReference type="NCBI Taxonomy" id="1760988"/>
    <lineage>
        <taxon>Bacteria</taxon>
        <taxon>Pseudomonadati</taxon>
        <taxon>Pseudomonadota</taxon>
        <taxon>Gammaproteobacteria</taxon>
        <taxon>Methylococcales</taxon>
        <taxon>Methylococcaceae</taxon>
        <taxon>Methylomagnum</taxon>
    </lineage>
</organism>
<dbReference type="FunFam" id="3.40.47.10:FF:000018">
    <property type="entry name" value="3-oxoacyl-[acyl-carrier-protein] synthase 2"/>
    <property type="match status" value="1"/>
</dbReference>
<keyword evidence="6 11" id="KW-0808">Transferase</keyword>
<dbReference type="InterPro" id="IPR018201">
    <property type="entry name" value="Ketoacyl_synth_AS"/>
</dbReference>
<dbReference type="Pfam" id="PF00109">
    <property type="entry name" value="ketoacyl-synt"/>
    <property type="match status" value="1"/>
</dbReference>
<name>A0A1Y6CYF7_9GAMM</name>
<evidence type="ECO:0000256" key="10">
    <source>
        <dbReference type="ARBA" id="ARBA00023315"/>
    </source>
</evidence>
<gene>
    <name evidence="15" type="ORF">SAMN02949497_2628</name>
</gene>
<evidence type="ECO:0000256" key="9">
    <source>
        <dbReference type="ARBA" id="ARBA00023160"/>
    </source>
</evidence>
<dbReference type="UniPathway" id="UPA00094"/>
<evidence type="ECO:0000256" key="5">
    <source>
        <dbReference type="ARBA" id="ARBA00022516"/>
    </source>
</evidence>
<comment type="catalytic activity">
    <reaction evidence="11">
        <text>a fatty acyl-[ACP] + malonyl-[ACP] + H(+) = a 3-oxoacyl-[ACP] + holo-[ACP] + CO2</text>
        <dbReference type="Rhea" id="RHEA:22836"/>
        <dbReference type="Rhea" id="RHEA-COMP:9623"/>
        <dbReference type="Rhea" id="RHEA-COMP:9685"/>
        <dbReference type="Rhea" id="RHEA-COMP:9916"/>
        <dbReference type="Rhea" id="RHEA-COMP:14125"/>
        <dbReference type="ChEBI" id="CHEBI:15378"/>
        <dbReference type="ChEBI" id="CHEBI:16526"/>
        <dbReference type="ChEBI" id="CHEBI:64479"/>
        <dbReference type="ChEBI" id="CHEBI:78449"/>
        <dbReference type="ChEBI" id="CHEBI:78776"/>
        <dbReference type="ChEBI" id="CHEBI:138651"/>
    </reaction>
</comment>
<evidence type="ECO:0000256" key="7">
    <source>
        <dbReference type="ARBA" id="ARBA00022832"/>
    </source>
</evidence>
<dbReference type="PANTHER" id="PTHR11712">
    <property type="entry name" value="POLYKETIDE SYNTHASE-RELATED"/>
    <property type="match status" value="1"/>
</dbReference>
<dbReference type="GO" id="GO:0005829">
    <property type="term" value="C:cytosol"/>
    <property type="evidence" value="ECO:0007669"/>
    <property type="project" value="TreeGrafter"/>
</dbReference>
<dbReference type="AlphaFoldDB" id="A0A1Y6CYF7"/>
<dbReference type="PROSITE" id="PS00606">
    <property type="entry name" value="KS3_1"/>
    <property type="match status" value="1"/>
</dbReference>
<dbReference type="InterPro" id="IPR014030">
    <property type="entry name" value="Ketoacyl_synth_N"/>
</dbReference>
<comment type="pathway">
    <text evidence="1 11">Lipid metabolism; fatty acid biosynthesis.</text>
</comment>
<proteinExistence type="inferred from homology"/>
<evidence type="ECO:0000256" key="3">
    <source>
        <dbReference type="ARBA" id="ARBA00012356"/>
    </source>
</evidence>
<dbReference type="InterPro" id="IPR000794">
    <property type="entry name" value="Beta-ketoacyl_synthase"/>
</dbReference>
<dbReference type="SUPFAM" id="SSF53901">
    <property type="entry name" value="Thiolase-like"/>
    <property type="match status" value="2"/>
</dbReference>
<comment type="catalytic activity">
    <reaction evidence="11">
        <text>(9Z)-hexadecenoyl-[ACP] + malonyl-[ACP] + H(+) = 3-oxo-(11Z)-octadecenoyl-[ACP] + holo-[ACP] + CO2</text>
        <dbReference type="Rhea" id="RHEA:55040"/>
        <dbReference type="Rhea" id="RHEA-COMP:9623"/>
        <dbReference type="Rhea" id="RHEA-COMP:9685"/>
        <dbReference type="Rhea" id="RHEA-COMP:10800"/>
        <dbReference type="Rhea" id="RHEA-COMP:14074"/>
        <dbReference type="ChEBI" id="CHEBI:15378"/>
        <dbReference type="ChEBI" id="CHEBI:16526"/>
        <dbReference type="ChEBI" id="CHEBI:64479"/>
        <dbReference type="ChEBI" id="CHEBI:78449"/>
        <dbReference type="ChEBI" id="CHEBI:83989"/>
        <dbReference type="ChEBI" id="CHEBI:138538"/>
        <dbReference type="EC" id="2.3.1.179"/>
    </reaction>
</comment>
<dbReference type="PROSITE" id="PS52004">
    <property type="entry name" value="KS3_2"/>
    <property type="match status" value="1"/>
</dbReference>
<evidence type="ECO:0000256" key="13">
    <source>
        <dbReference type="RuleBase" id="RU003694"/>
    </source>
</evidence>
<dbReference type="InterPro" id="IPR017568">
    <property type="entry name" value="3-oxoacyl-ACP_synth-2"/>
</dbReference>
<dbReference type="EC" id="2.3.1.179" evidence="3 11"/>
<evidence type="ECO:0000256" key="4">
    <source>
        <dbReference type="ARBA" id="ARBA00014657"/>
    </source>
</evidence>
<reference evidence="15 16" key="1">
    <citation type="submission" date="2016-12" db="EMBL/GenBank/DDBJ databases">
        <authorList>
            <person name="Song W.-J."/>
            <person name="Kurnit D.M."/>
        </authorList>
    </citation>
    <scope>NUCLEOTIDE SEQUENCE [LARGE SCALE GENOMIC DNA]</scope>
    <source>
        <strain evidence="15 16">175</strain>
    </source>
</reference>
<evidence type="ECO:0000256" key="12">
    <source>
        <dbReference type="PIRSR" id="PIRSR000447-1"/>
    </source>
</evidence>
<evidence type="ECO:0000313" key="16">
    <source>
        <dbReference type="Proteomes" id="UP000192923"/>
    </source>
</evidence>
<dbReference type="STRING" id="1760988.SAMN02949497_2628"/>
<keyword evidence="7" id="KW-0276">Fatty acid metabolism</keyword>
<dbReference type="RefSeq" id="WP_085213345.1">
    <property type="nucleotide sequence ID" value="NZ_FXAM01000001.1"/>
</dbReference>
<dbReference type="OrthoDB" id="9808669at2"/>
<evidence type="ECO:0000256" key="1">
    <source>
        <dbReference type="ARBA" id="ARBA00005194"/>
    </source>
</evidence>
<dbReference type="FunFam" id="3.40.47.10:FF:000029">
    <property type="entry name" value="3-oxoacyl-[acyl-carrier-protein] synthase 1"/>
    <property type="match status" value="1"/>
</dbReference>
<dbReference type="Pfam" id="PF02801">
    <property type="entry name" value="Ketoacyl-synt_C"/>
    <property type="match status" value="1"/>
</dbReference>
<feature type="domain" description="Ketosynthase family 3 (KS3)" evidence="14">
    <location>
        <begin position="2"/>
        <end position="410"/>
    </location>
</feature>
<dbReference type="InterPro" id="IPR020841">
    <property type="entry name" value="PKS_Beta-ketoAc_synthase_dom"/>
</dbReference>
<dbReference type="CDD" id="cd00834">
    <property type="entry name" value="KAS_I_II"/>
    <property type="match status" value="1"/>
</dbReference>
<keyword evidence="16" id="KW-1185">Reference proteome</keyword>